<keyword evidence="2" id="KW-0812">Transmembrane</keyword>
<proteinExistence type="predicted"/>
<evidence type="ECO:0000313" key="3">
    <source>
        <dbReference type="EMBL" id="ALW89950.1"/>
    </source>
</evidence>
<keyword evidence="4" id="KW-1185">Reference proteome</keyword>
<feature type="region of interest" description="Disordered" evidence="1">
    <location>
        <begin position="291"/>
        <end position="313"/>
    </location>
</feature>
<name>A0ABN4K9P5_9DEIO</name>
<protein>
    <submittedName>
        <fullName evidence="3">Uncharacterized protein</fullName>
    </submittedName>
</protein>
<accession>A0ABN4K9P5</accession>
<gene>
    <name evidence="3" type="ORF">AUC44_14480</name>
</gene>
<keyword evidence="2" id="KW-1133">Transmembrane helix</keyword>
<feature type="transmembrane region" description="Helical" evidence="2">
    <location>
        <begin position="12"/>
        <end position="34"/>
    </location>
</feature>
<evidence type="ECO:0000256" key="1">
    <source>
        <dbReference type="SAM" id="MobiDB-lite"/>
    </source>
</evidence>
<feature type="transmembrane region" description="Helical" evidence="2">
    <location>
        <begin position="40"/>
        <end position="61"/>
    </location>
</feature>
<feature type="transmembrane region" description="Helical" evidence="2">
    <location>
        <begin position="73"/>
        <end position="93"/>
    </location>
</feature>
<evidence type="ECO:0000256" key="2">
    <source>
        <dbReference type="SAM" id="Phobius"/>
    </source>
</evidence>
<sequence>MRTYQSDRAAPLPGILTTLLYGLLASAVAGGILFSVEHFLHFYLIILFPVGAAFLVAIALSAGITAGRLRNPLVAGLIGLLSAVAVEGTYHALSYQFDFKAAVAQELGASDPKLVGQLGNVFLQQEVGATGFPGYLKFEAQQGIKLSKFGIGGVGISGTGYWIYLLVETGLIALFCVGGAVGAAREPFNAATGRWYARQGAPLRATAADGEALQAALKAGQWDVAAALLTTADLPTPRLELSVWQSGDPGNVYVQLHHVDQIEDPKKKGETKREEKELLSGLLTQAELTQLSQGAAPPQPDVMSAPEGALAGA</sequence>
<organism evidence="3 4">
    <name type="scientific">Deinococcus actinosclerus</name>
    <dbReference type="NCBI Taxonomy" id="1768108"/>
    <lineage>
        <taxon>Bacteria</taxon>
        <taxon>Thermotogati</taxon>
        <taxon>Deinococcota</taxon>
        <taxon>Deinococci</taxon>
        <taxon>Deinococcales</taxon>
        <taxon>Deinococcaceae</taxon>
        <taxon>Deinococcus</taxon>
    </lineage>
</organism>
<dbReference type="Proteomes" id="UP000060071">
    <property type="component" value="Chromosome"/>
</dbReference>
<dbReference type="EMBL" id="CP013910">
    <property type="protein sequence ID" value="ALW89950.1"/>
    <property type="molecule type" value="Genomic_DNA"/>
</dbReference>
<evidence type="ECO:0000313" key="4">
    <source>
        <dbReference type="Proteomes" id="UP000060071"/>
    </source>
</evidence>
<keyword evidence="2" id="KW-0472">Membrane</keyword>
<dbReference type="RefSeq" id="WP_062159356.1">
    <property type="nucleotide sequence ID" value="NZ_CP013910.1"/>
</dbReference>
<reference evidence="3 4" key="1">
    <citation type="submission" date="2015-12" db="EMBL/GenBank/DDBJ databases">
        <authorList>
            <person name="Kim M.K."/>
            <person name="Srinivasan S."/>
            <person name="Lee J.-J."/>
            <person name="Kim K."/>
        </authorList>
    </citation>
    <scope>NUCLEOTIDE SEQUENCE [LARGE SCALE GENOMIC DNA]</scope>
    <source>
        <strain evidence="3 4">BM2</strain>
    </source>
</reference>
<feature type="transmembrane region" description="Helical" evidence="2">
    <location>
        <begin position="161"/>
        <end position="184"/>
    </location>
</feature>